<dbReference type="InterPro" id="IPR001509">
    <property type="entry name" value="Epimerase_deHydtase"/>
</dbReference>
<proteinExistence type="inferred from homology"/>
<evidence type="ECO:0000313" key="5">
    <source>
        <dbReference type="Proteomes" id="UP000239065"/>
    </source>
</evidence>
<feature type="domain" description="NAD-dependent epimerase/dehydratase" evidence="2">
    <location>
        <begin position="4"/>
        <end position="201"/>
    </location>
</feature>
<dbReference type="Proteomes" id="UP000239065">
    <property type="component" value="Unassembled WGS sequence"/>
</dbReference>
<dbReference type="EMBL" id="NXGJ01000003">
    <property type="protein sequence ID" value="PRM88377.1"/>
    <property type="molecule type" value="Genomic_DNA"/>
</dbReference>
<accession>A0A2S9SP59</accession>
<dbReference type="PANTHER" id="PTHR11092:SF0">
    <property type="entry name" value="EPIMERASE FAMILY PROTEIN SDR39U1"/>
    <property type="match status" value="1"/>
</dbReference>
<dbReference type="InterPro" id="IPR036291">
    <property type="entry name" value="NAD(P)-bd_dom_sf"/>
</dbReference>
<comment type="similarity">
    <text evidence="1">Belongs to the NAD(P)-dependent epimerase/dehydratase family. SDR39U1 subfamily.</text>
</comment>
<evidence type="ECO:0000256" key="1">
    <source>
        <dbReference type="ARBA" id="ARBA00009353"/>
    </source>
</evidence>
<dbReference type="PANTHER" id="PTHR11092">
    <property type="entry name" value="SUGAR NUCLEOTIDE EPIMERASE RELATED"/>
    <property type="match status" value="1"/>
</dbReference>
<evidence type="ECO:0000259" key="2">
    <source>
        <dbReference type="Pfam" id="PF01370"/>
    </source>
</evidence>
<dbReference type="InterPro" id="IPR013549">
    <property type="entry name" value="DUF1731"/>
</dbReference>
<gene>
    <name evidence="4" type="ORF">CJ669_04100</name>
</gene>
<dbReference type="Pfam" id="PF08338">
    <property type="entry name" value="DUF1731"/>
    <property type="match status" value="1"/>
</dbReference>
<dbReference type="Gene3D" id="3.40.50.720">
    <property type="entry name" value="NAD(P)-binding Rossmann-like Domain"/>
    <property type="match status" value="1"/>
</dbReference>
<protein>
    <submittedName>
        <fullName evidence="4">TIGR01777 family protein</fullName>
    </submittedName>
</protein>
<dbReference type="InterPro" id="IPR010099">
    <property type="entry name" value="SDR39U1"/>
</dbReference>
<sequence length="283" mass="31661">MKTIAISGASGFVGQSLVDFFSKQNYKVVQIKRDILNNSLKLDELINSSDVVINLSGANIINRWSESYKKLLISSRLDTTKKLVESLNRVEKKDKLFISTSAVGIYDNKAKYDENGSFSNDFLSTLCQNWEKEAQKAKSESVKVAIFRFGIVLGKNGGAFQKMITPFKLGLGGIIGSGKQHFSYIHIEDLIEVYKFVIENSLDGVFNCTAPTPTTNYEFTKTLGRVLNRPTIFPIPEFVLKLIFSEGAKVLSDGQSVIPKRLLDLGFNFKYKNIDETLKNLAK</sequence>
<comment type="caution">
    <text evidence="4">The sequence shown here is derived from an EMBL/GenBank/DDBJ whole genome shotgun (WGS) entry which is preliminary data.</text>
</comment>
<dbReference type="Pfam" id="PF01370">
    <property type="entry name" value="Epimerase"/>
    <property type="match status" value="1"/>
</dbReference>
<evidence type="ECO:0000313" key="4">
    <source>
        <dbReference type="EMBL" id="PRM88377.1"/>
    </source>
</evidence>
<evidence type="ECO:0000259" key="3">
    <source>
        <dbReference type="Pfam" id="PF08338"/>
    </source>
</evidence>
<name>A0A2S9SP59_9BACT</name>
<feature type="domain" description="DUF1731" evidence="3">
    <location>
        <begin position="235"/>
        <end position="281"/>
    </location>
</feature>
<dbReference type="RefSeq" id="WP_105908818.1">
    <property type="nucleotide sequence ID" value="NZ_NXGJ01000003.1"/>
</dbReference>
<organism evidence="4 5">
    <name type="scientific">Aliarcobacter cryaerophilus</name>
    <dbReference type="NCBI Taxonomy" id="28198"/>
    <lineage>
        <taxon>Bacteria</taxon>
        <taxon>Pseudomonadati</taxon>
        <taxon>Campylobacterota</taxon>
        <taxon>Epsilonproteobacteria</taxon>
        <taxon>Campylobacterales</taxon>
        <taxon>Arcobacteraceae</taxon>
        <taxon>Aliarcobacter</taxon>
    </lineage>
</organism>
<reference evidence="4 5" key="1">
    <citation type="submission" date="2017-09" db="EMBL/GenBank/DDBJ databases">
        <title>Reassesment of A. cryaerophilus.</title>
        <authorList>
            <person name="Perez-Cataluna A."/>
            <person name="Collado L."/>
            <person name="Salgado O."/>
            <person name="Lefinanco V."/>
            <person name="Figueras M.J."/>
        </authorList>
    </citation>
    <scope>NUCLEOTIDE SEQUENCE [LARGE SCALE GENOMIC DNA]</scope>
    <source>
        <strain evidence="4 5">LMG 9861</strain>
    </source>
</reference>
<dbReference type="NCBIfam" id="TIGR01777">
    <property type="entry name" value="yfcH"/>
    <property type="match status" value="1"/>
</dbReference>
<dbReference type="SUPFAM" id="SSF51735">
    <property type="entry name" value="NAD(P)-binding Rossmann-fold domains"/>
    <property type="match status" value="1"/>
</dbReference>
<dbReference type="AlphaFoldDB" id="A0A2S9SP59"/>